<dbReference type="InterPro" id="IPR030679">
    <property type="entry name" value="ABC_ATPase_HisP-typ"/>
</dbReference>
<dbReference type="GO" id="GO:0005524">
    <property type="term" value="F:ATP binding"/>
    <property type="evidence" value="ECO:0007669"/>
    <property type="project" value="UniProtKB-KW"/>
</dbReference>
<reference evidence="10 11" key="1">
    <citation type="submission" date="2023-06" db="EMBL/GenBank/DDBJ databases">
        <authorList>
            <person name="Yushchuk O."/>
            <person name="Binda E."/>
            <person name="Ruckert-Reed C."/>
            <person name="Fedorenko V."/>
            <person name="Kalinowski J."/>
            <person name="Marinelli F."/>
        </authorList>
    </citation>
    <scope>NUCLEOTIDE SEQUENCE [LARGE SCALE GENOMIC DNA]</scope>
    <source>
        <strain evidence="10 11">NRRL 3884</strain>
    </source>
</reference>
<dbReference type="InterPro" id="IPR017871">
    <property type="entry name" value="ABC_transporter-like_CS"/>
</dbReference>
<dbReference type="InterPro" id="IPR003439">
    <property type="entry name" value="ABC_transporter-like_ATP-bd"/>
</dbReference>
<feature type="domain" description="ABC transporter" evidence="9">
    <location>
        <begin position="3"/>
        <end position="237"/>
    </location>
</feature>
<evidence type="ECO:0000256" key="6">
    <source>
        <dbReference type="ARBA" id="ARBA00022840"/>
    </source>
</evidence>
<dbReference type="RefSeq" id="WP_284915907.1">
    <property type="nucleotide sequence ID" value="NZ_CP126980.1"/>
</dbReference>
<evidence type="ECO:0000256" key="4">
    <source>
        <dbReference type="ARBA" id="ARBA00022475"/>
    </source>
</evidence>
<keyword evidence="3" id="KW-0813">Transport</keyword>
<evidence type="ECO:0000256" key="7">
    <source>
        <dbReference type="ARBA" id="ARBA00022970"/>
    </source>
</evidence>
<evidence type="ECO:0000256" key="8">
    <source>
        <dbReference type="ARBA" id="ARBA00023136"/>
    </source>
</evidence>
<keyword evidence="6 10" id="KW-0067">ATP-binding</keyword>
<dbReference type="Proteomes" id="UP001240150">
    <property type="component" value="Chromosome"/>
</dbReference>
<proteinExistence type="inferred from homology"/>
<dbReference type="Pfam" id="PF00005">
    <property type="entry name" value="ABC_tran"/>
    <property type="match status" value="1"/>
</dbReference>
<evidence type="ECO:0000313" key="10">
    <source>
        <dbReference type="EMBL" id="WIM94676.1"/>
    </source>
</evidence>
<evidence type="ECO:0000313" key="11">
    <source>
        <dbReference type="Proteomes" id="UP001240150"/>
    </source>
</evidence>
<evidence type="ECO:0000256" key="3">
    <source>
        <dbReference type="ARBA" id="ARBA00022448"/>
    </source>
</evidence>
<evidence type="ECO:0000259" key="9">
    <source>
        <dbReference type="PROSITE" id="PS50893"/>
    </source>
</evidence>
<dbReference type="PANTHER" id="PTHR43166:SF9">
    <property type="entry name" value="GLUTAMATE_ASPARTATE IMPORT ATP-BINDING PROTEIN GLTL"/>
    <property type="match status" value="1"/>
</dbReference>
<dbReference type="EMBL" id="CP126980">
    <property type="protein sequence ID" value="WIM94676.1"/>
    <property type="molecule type" value="Genomic_DNA"/>
</dbReference>
<dbReference type="InterPro" id="IPR027417">
    <property type="entry name" value="P-loop_NTPase"/>
</dbReference>
<keyword evidence="4" id="KW-1003">Cell membrane</keyword>
<dbReference type="PIRSF" id="PIRSF039085">
    <property type="entry name" value="ABC_ATPase_HisP"/>
    <property type="match status" value="1"/>
</dbReference>
<organism evidence="10 11">
    <name type="scientific">Actinoplanes oblitus</name>
    <dbReference type="NCBI Taxonomy" id="3040509"/>
    <lineage>
        <taxon>Bacteria</taxon>
        <taxon>Bacillati</taxon>
        <taxon>Actinomycetota</taxon>
        <taxon>Actinomycetes</taxon>
        <taxon>Micromonosporales</taxon>
        <taxon>Micromonosporaceae</taxon>
        <taxon>Actinoplanes</taxon>
    </lineage>
</organism>
<dbReference type="InterPro" id="IPR003593">
    <property type="entry name" value="AAA+_ATPase"/>
</dbReference>
<keyword evidence="5" id="KW-0547">Nucleotide-binding</keyword>
<dbReference type="Gene3D" id="3.40.50.300">
    <property type="entry name" value="P-loop containing nucleotide triphosphate hydrolases"/>
    <property type="match status" value="1"/>
</dbReference>
<gene>
    <name evidence="10" type="ORF">ACTOB_006718</name>
</gene>
<dbReference type="PROSITE" id="PS50893">
    <property type="entry name" value="ABC_TRANSPORTER_2"/>
    <property type="match status" value="1"/>
</dbReference>
<evidence type="ECO:0000256" key="2">
    <source>
        <dbReference type="ARBA" id="ARBA00005417"/>
    </source>
</evidence>
<dbReference type="PROSITE" id="PS00211">
    <property type="entry name" value="ABC_TRANSPORTER_1"/>
    <property type="match status" value="1"/>
</dbReference>
<evidence type="ECO:0000256" key="5">
    <source>
        <dbReference type="ARBA" id="ARBA00022741"/>
    </source>
</evidence>
<evidence type="ECO:0000256" key="1">
    <source>
        <dbReference type="ARBA" id="ARBA00004202"/>
    </source>
</evidence>
<name>A0ABY8W9Y4_9ACTN</name>
<keyword evidence="11" id="KW-1185">Reference proteome</keyword>
<dbReference type="SUPFAM" id="SSF52540">
    <property type="entry name" value="P-loop containing nucleoside triphosphate hydrolases"/>
    <property type="match status" value="1"/>
</dbReference>
<accession>A0ABY8W9Y4</accession>
<dbReference type="SMART" id="SM00382">
    <property type="entry name" value="AAA"/>
    <property type="match status" value="1"/>
</dbReference>
<keyword evidence="8" id="KW-0472">Membrane</keyword>
<sequence>MVLSCRNIRKVFGDHVVLDDLSLDVGEHEVVALIGASGSGKSTLLRCVNLLAEIDDGTIHLDGDEITDPRVNPDLVRQRIGLVFQSYNLFPHMTVLDNITLAPTRVHKRAAAEARETAMAWLGRVGLADKAKAYPDRLSGGQQQRVAIVRALVNNPRLLLLDEVTSALDPELVGEVLSMIRDLKGEGMTMVLATHEMGFAKQVADRVAFLDAGRVLEQGPPEQVLGDPTEARTRQFLARIIEAGRL</sequence>
<keyword evidence="7" id="KW-0029">Amino-acid transport</keyword>
<comment type="similarity">
    <text evidence="2">Belongs to the ABC transporter superfamily.</text>
</comment>
<dbReference type="InterPro" id="IPR050086">
    <property type="entry name" value="MetN_ABC_transporter-like"/>
</dbReference>
<dbReference type="PANTHER" id="PTHR43166">
    <property type="entry name" value="AMINO ACID IMPORT ATP-BINDING PROTEIN"/>
    <property type="match status" value="1"/>
</dbReference>
<protein>
    <submittedName>
        <fullName evidence="10">Amino acid ABC transporter ATP-binding protein</fullName>
    </submittedName>
</protein>
<comment type="subcellular location">
    <subcellularLocation>
        <location evidence="1">Cell membrane</location>
        <topology evidence="1">Peripheral membrane protein</topology>
    </subcellularLocation>
</comment>